<dbReference type="InterPro" id="IPR040853">
    <property type="entry name" value="RapA2_cadherin-like"/>
</dbReference>
<feature type="domain" description="RapA2 cadherin-like" evidence="2">
    <location>
        <begin position="2835"/>
        <end position="2912"/>
    </location>
</feature>
<dbReference type="InterPro" id="IPR010221">
    <property type="entry name" value="VCBS_dom"/>
</dbReference>
<dbReference type="PANTHER" id="PTHR45739">
    <property type="entry name" value="MATRIX PROTEIN, PUTATIVE-RELATED"/>
    <property type="match status" value="1"/>
</dbReference>
<name>A0A5B9DRB3_9HYPH</name>
<proteinExistence type="predicted"/>
<dbReference type="Pfam" id="PF16184">
    <property type="entry name" value="Cadherin_3"/>
    <property type="match status" value="1"/>
</dbReference>
<dbReference type="NCBIfam" id="TIGR01965">
    <property type="entry name" value="VCBS_repeat"/>
    <property type="match status" value="2"/>
</dbReference>
<dbReference type="SUPFAM" id="SSF51120">
    <property type="entry name" value="beta-Roll"/>
    <property type="match status" value="2"/>
</dbReference>
<dbReference type="EMBL" id="CP041690">
    <property type="protein sequence ID" value="QEE21485.1"/>
    <property type="molecule type" value="Genomic_DNA"/>
</dbReference>
<feature type="region of interest" description="Disordered" evidence="1">
    <location>
        <begin position="1289"/>
        <end position="1331"/>
    </location>
</feature>
<keyword evidence="4" id="KW-1185">Reference proteome</keyword>
<feature type="region of interest" description="Disordered" evidence="1">
    <location>
        <begin position="1835"/>
        <end position="1854"/>
    </location>
</feature>
<dbReference type="GO" id="GO:0005509">
    <property type="term" value="F:calcium ion binding"/>
    <property type="evidence" value="ECO:0007669"/>
    <property type="project" value="InterPro"/>
</dbReference>
<dbReference type="Pfam" id="PF00353">
    <property type="entry name" value="HemolysinCabind"/>
    <property type="match status" value="2"/>
</dbReference>
<dbReference type="PROSITE" id="PS00330">
    <property type="entry name" value="HEMOLYSIN_CALCIUM"/>
    <property type="match status" value="7"/>
</dbReference>
<dbReference type="PANTHER" id="PTHR45739:SF8">
    <property type="entry name" value="FRAS1-RELATED EXTRACELLULAR MATRIX PROTEIN 1"/>
    <property type="match status" value="1"/>
</dbReference>
<evidence type="ECO:0000259" key="2">
    <source>
        <dbReference type="Pfam" id="PF17803"/>
    </source>
</evidence>
<dbReference type="InterPro" id="IPR001343">
    <property type="entry name" value="Hemolysn_Ca-bd"/>
</dbReference>
<evidence type="ECO:0000313" key="4">
    <source>
        <dbReference type="Proteomes" id="UP000321062"/>
    </source>
</evidence>
<gene>
    <name evidence="3" type="ORF">FNA67_15385</name>
</gene>
<organism evidence="3 4">
    <name type="scientific">Paradevosia tibetensis</name>
    <dbReference type="NCBI Taxonomy" id="1447062"/>
    <lineage>
        <taxon>Bacteria</taxon>
        <taxon>Pseudomonadati</taxon>
        <taxon>Pseudomonadota</taxon>
        <taxon>Alphaproteobacteria</taxon>
        <taxon>Hyphomicrobiales</taxon>
        <taxon>Devosiaceae</taxon>
        <taxon>Paradevosia</taxon>
    </lineage>
</organism>
<dbReference type="InterPro" id="IPR051561">
    <property type="entry name" value="FRAS1_ECM"/>
</dbReference>
<dbReference type="Proteomes" id="UP000321062">
    <property type="component" value="Chromosome"/>
</dbReference>
<dbReference type="Pfam" id="PF17803">
    <property type="entry name" value="Cadherin_4"/>
    <property type="match status" value="1"/>
</dbReference>
<dbReference type="GO" id="GO:0009653">
    <property type="term" value="P:anatomical structure morphogenesis"/>
    <property type="evidence" value="ECO:0007669"/>
    <property type="project" value="TreeGrafter"/>
</dbReference>
<dbReference type="InterPro" id="IPR011049">
    <property type="entry name" value="Serralysin-like_metalloprot_C"/>
</dbReference>
<reference evidence="3 4" key="1">
    <citation type="journal article" date="2015" name="Int. J. Syst. Evol. Microbiol.">
        <title>Youhaiella tibetensis gen. nov., sp. nov., isolated from subsurface sediment.</title>
        <authorList>
            <person name="Wang Y.X."/>
            <person name="Huang F.Q."/>
            <person name="Nogi Y."/>
            <person name="Pang S.J."/>
            <person name="Wang P.K."/>
            <person name="Lv J."/>
        </authorList>
    </citation>
    <scope>NUCLEOTIDE SEQUENCE [LARGE SCALE GENOMIC DNA]</scope>
    <source>
        <strain evidence="4">fig4</strain>
    </source>
</reference>
<feature type="compositionally biased region" description="Polar residues" evidence="1">
    <location>
        <begin position="1320"/>
        <end position="1331"/>
    </location>
</feature>
<accession>A0A5B9DRB3</accession>
<dbReference type="OrthoDB" id="8143322at2"/>
<dbReference type="PRINTS" id="PR00313">
    <property type="entry name" value="CABNDNGRPT"/>
</dbReference>
<protein>
    <submittedName>
        <fullName evidence="3">Type I secretion C-terminal target domain-containing protein</fullName>
    </submittedName>
</protein>
<dbReference type="InterPro" id="IPR019960">
    <property type="entry name" value="T1SS_VCA0849"/>
</dbReference>
<dbReference type="Gene3D" id="2.150.10.10">
    <property type="entry name" value="Serralysin-like metalloprotease, C-terminal"/>
    <property type="match status" value="1"/>
</dbReference>
<dbReference type="NCBIfam" id="TIGR03660">
    <property type="entry name" value="T1SS_rpt_143"/>
    <property type="match status" value="7"/>
</dbReference>
<evidence type="ECO:0000313" key="3">
    <source>
        <dbReference type="EMBL" id="QEE21485.1"/>
    </source>
</evidence>
<dbReference type="InterPro" id="IPR018511">
    <property type="entry name" value="Hemolysin-typ_Ca-bd_CS"/>
</dbReference>
<evidence type="ECO:0000256" key="1">
    <source>
        <dbReference type="SAM" id="MobiDB-lite"/>
    </source>
</evidence>
<dbReference type="InterPro" id="IPR019959">
    <property type="entry name" value="T1SS-143_rpt-cont_dom"/>
</dbReference>
<dbReference type="NCBIfam" id="TIGR03661">
    <property type="entry name" value="T1SS_VCA0849"/>
    <property type="match status" value="1"/>
</dbReference>
<dbReference type="KEGG" id="yti:FNA67_15385"/>
<sequence length="3337" mass="342632">MTLEIAAVPDNLDLPANAIPARPEAVQVAQAGTPAQPQTVVVELAEGNIARLPEGADISEPRQNGADLEFVQPDGTVIVIPNGAVQGLTLFIGAVEIPPQAVAQLFTTNGIEAAAGPDAGPAQGSHGNFQDNVGGQGIGDGIGFSSLLGNTDLNFGTGDTQSEQGNLPPNLFGATYSASLAEDALLNGNPEGGEVRVITGVVAASDVDQLTYGFTAPAGEFTSHGVAIVWSIEPGTGDLVGMAGDTLIIRAHIERTADNNGAYTITLSGPIDHPAGAGENNVAMNLGIVVSDGFNTSETTLTLTIGDDMPISTEPTAGTVEEAGLVPGGYEGEEGAHSNVLNGDLHLAFGADGPAANAAVVLAADGATWQQTTSTTGILTGADDAWTLEVHADGTYTFTLLKPLDHSGEGNGEAINIGISVTATDFDGDSATSNFAVTVNDDVPFAGESTNGQLSETTNSGFSNAFVTQTLADQSLNIHWGADSANAGGSYDRAVTFATATAPEGLTSNGFQVIYVVSEDGTTITAYRVTMGENPLTHEPEQHFVSTGGGDLGPNPSNSARVFSVQLSDTGNGTYTFTLYDNLDHPEGNGSVSLDFNFVAKDADGDSAGGQFQIGIEDTVPEVVGEAQIVTVSEAQLTDGQSGALNIDWNADDGAAKHINFAAEGLPQGLKSDGVDIVYQVQQDAAGNDVLVAYKEGGSPDNPVFMVAFTEGNPTYTFTLFQNLDHPAGSDTLELNFGIVATDGDGDTVTQDFTVNVADDKPVFTGPIATPTVDEDGLVLGNHGLPPSGQWPAGSGYAGSDAPGSNIQTGWVSLGIDWGSDDTDQNDSTILGVHRQDGVNLFDSSPNAGMGRAVYFADTAIGTLEAMNLTSRGETVTYDLVESGTRLIAHVGLRVVFTVVLSDDGQGGYNFTLTDELDHPVANSEDDIELKFDIVARDYDGDTAQTTFGVIVDDDAPVIGTPGMGTVEEEESAVAGNGNEDRGGVGDDDTSFLGFPINLTTEKTTRSLDIDWGADDNNSGSVANRSVGFLASLDGAVSEFTSNGQVVTYSLEDNGTKLVARGSDGHEVFNITLSDALNGSYTFTLVDTIDHNGAGEDAAILDFGFTATDADGDSVNGQFSVRVLDDTPLQGAAQNATVSEDDVSAYPATDTSNASPIVTKSLGIAWGADDDIRTGAGDTFGRSVHFVANGVNVAAATYASASDVGLGSDLYSGGVKLVYVVTDNDDGGQTITATKGAGGEVIFTIELDPTATNGSYTFELKGELDHAANSNKLDLDFNFRGTDADGDNAPAGSFKVTVNDDKPVAGEATTGSVNEDDISSWPQTDGTPFSDAGKSTTQALNISWGADDDIRTGAGDTFGRSVGFSTNAGVVSAQTFTDAALVGLSVSGGTLTSNGVALVYQVVNTANGGQILTAYKGEVGGDVIFKVTLDPTSTSGSYKFDLVGELDHAANSDSATLTFGFRGADADGDSTGKSSFMVTIADDKPVIGSQHTGVVDEDGFPQLESGAGNPGPIFGGGDEFLAGTIDSHSLAISWGADDGSNRSVTFNTAAISAPADLTSNGIAVVYEYSAGNTMLTAYRFDGTNYIGADGEVLTAAGKAGAAVFTVGLSESGSGSYTFTLLDNIDQARGGEENNTVLNFGFTATDADGDAVSSSFNVSIDDDTPVVLINQPVAVDEGDIGSADAAQTGALGIFWGSDLGNSVVDGGNTGLDGDRAVVFGQNNAPSWLTSNGAHVRYEVGENGTLLTAYRFENGHYVGPNGEDLGTSPADAARVFTVTLSDTGSGSYTFTLLDNIDSHGASDSLGFNFTAIDGDGDGVNSSFVVVVLDDSPSLGGATNASVDEDGLNGNPGAPAPYAGSDLAGEATNTGAVSLGINWGADADLKSEALTPGGNIGTVDDPIGRTVEFVRASGSAQTLGVGVVNAAQLGAGFADLKSDGVGLDYRIDYMLDSQGHWNGGYVLTAYKDGTDASVEANQVFKLTLDPTATNGSYTFDLLGSLDHPVANQEDDLQLTFSFRAGDSDGDKTGRGSFTVTVDDDAPVIHEASAAVNLLTNGDFSNGSWPHAESWGDWATEATGWKITGTGTVQLERVEDNYLGMSSSTHGQMVDLGSTAGNITISQSIAGLATDKPYTLTFEIGSPDTASSKLEVYWNGHLVGTFVPTGTMTTMTIADLLPDAQGHGVISFKEVGTPDNTGTYLANVGLAPSDMVSAPVIYGTIGEDEGNATVVLTEGSSYSFGADGAGSVAFDKDATVITTPTGTTLAVPDLIYDAATGTLTVAPGWGFNGLSEGEIATLSIPFTVTDGDGDTTTGIYQLTVVGKNDAVTTSEAFPDGGTITEYDETNPAANSTDDRTVFDAEPGHAGYNGGAFYIYDDQGDSHTLSITSPSGALGYLTASVSEETVNDGVGLVTWHYHISDADLNPLQAGETRTEVFQVTVDDGHGSQTTRDITITLVGTNDTPVISVEQGNSDYVFLTETDAGQQANGTLSVADADVKDAVTATVLGVTASGSGIENLFTEAQLLEFFKVGTNPVIDGTHTAGDISWTFDSNGEAFNFLPKGWESVLSYTIQVDDGHGGTDTHVVQIKLHGTNDLPVVDLNGDAAGQDATVTAVEQLDQWIFSGAKISDADTGNLHSMTVAFATRPDGSAEVLSFNTAASTALAAAGLIVTATADGGFVISGDASVATYQTVLNGIIYNNGSDNPTSGGRELTVVVNDGMDDSVAHTTTVNVIPLNDKPVFAGTMHAEVAEGGTHTLTLAELGFSDPDDNAGGVAFKIVSATHGRVLLDGILSESFTAQAVIDGRVTFEHDGSEGNSAGFTVTVEDGNEDGSPAVQGEFTFSVDPVNDAPEATALTGSVGEDGPSYSQDLLASASDPDGDALSVQDVATSVTTSGLRTLLLGTDYTVTNGVFALTAAGFAKFNALNDGESDELTLTYKVSDGQAQTSNSLTVNIVGANEVVVTNPPTVDDTTSAAGRYAFVKDYMSPNAINFDLASLFGGGAGALTYTLEKVYTSNYDDWLNRNGDTVSGNPADYLSSYWDDDGMYMYKVTATDASGHQVSTYVAFNAIEDSGRIYDLTDNGKGNDNGVGWANDHNGDGDLILIGDNINKTVKAGDGDDVVIGSSGGDDIRGGTGHDAVYAQGGNDYIDGDDGNDFLDGGNGNDTIHGGTGHDILLGGNGNDFLYGEDGNDILLGGAGNDKLDGGSGDDLLIGGAGSDTLTGGWGVDTFKFQPGDLTGGAVDYISDFQTGSNGDIIDLSELLSGASGNKADLVRFEYANGATELLSHSGSAPGVNGDVTLQVNVSGTWTDVATIHDTGSNLTNHDDIIRILLDSTVITHNI</sequence>
<dbReference type="RefSeq" id="WP_147656752.1">
    <property type="nucleotide sequence ID" value="NZ_CP041690.1"/>
</dbReference>